<organism evidence="2 3">
    <name type="scientific">Halorhodospira neutriphila</name>
    <dbReference type="NCBI Taxonomy" id="168379"/>
    <lineage>
        <taxon>Bacteria</taxon>
        <taxon>Pseudomonadati</taxon>
        <taxon>Pseudomonadota</taxon>
        <taxon>Gammaproteobacteria</taxon>
        <taxon>Chromatiales</taxon>
        <taxon>Ectothiorhodospiraceae</taxon>
        <taxon>Halorhodospira</taxon>
    </lineage>
</organism>
<dbReference type="PANTHER" id="PTHR35561">
    <property type="entry name" value="RNA 2',3'-CYCLIC PHOSPHODIESTERASE"/>
    <property type="match status" value="1"/>
</dbReference>
<dbReference type="InterPro" id="IPR004175">
    <property type="entry name" value="RNA_CPDase"/>
</dbReference>
<dbReference type="PANTHER" id="PTHR35561:SF1">
    <property type="entry name" value="RNA 2',3'-CYCLIC PHOSPHODIESTERASE"/>
    <property type="match status" value="1"/>
</dbReference>
<protein>
    <submittedName>
        <fullName evidence="2">RNA 2',3'-cyclic phosphodiesterase</fullName>
    </submittedName>
</protein>
<evidence type="ECO:0000313" key="3">
    <source>
        <dbReference type="Proteomes" id="UP000738126"/>
    </source>
</evidence>
<feature type="non-terminal residue" evidence="2">
    <location>
        <position position="1"/>
    </location>
</feature>
<dbReference type="EMBL" id="NRSH01000001">
    <property type="protein sequence ID" value="MBK1725437.1"/>
    <property type="molecule type" value="Genomic_DNA"/>
</dbReference>
<dbReference type="SUPFAM" id="SSF55144">
    <property type="entry name" value="LigT-like"/>
    <property type="match status" value="1"/>
</dbReference>
<reference evidence="2 3" key="1">
    <citation type="journal article" date="2020" name="Microorganisms">
        <title>Osmotic Adaptation and Compatible Solute Biosynthesis of Phototrophic Bacteria as Revealed from Genome Analyses.</title>
        <authorList>
            <person name="Imhoff J.F."/>
            <person name="Rahn T."/>
            <person name="Kunzel S."/>
            <person name="Keller A."/>
            <person name="Neulinger S.C."/>
        </authorList>
    </citation>
    <scope>NUCLEOTIDE SEQUENCE [LARGE SCALE GENOMIC DNA]</scope>
    <source>
        <strain evidence="2 3">DSM 15116</strain>
    </source>
</reference>
<dbReference type="Gene3D" id="3.90.1140.10">
    <property type="entry name" value="Cyclic phosphodiesterase"/>
    <property type="match status" value="1"/>
</dbReference>
<comment type="caution">
    <text evidence="2">The sequence shown here is derived from an EMBL/GenBank/DDBJ whole genome shotgun (WGS) entry which is preliminary data.</text>
</comment>
<dbReference type="Proteomes" id="UP000738126">
    <property type="component" value="Unassembled WGS sequence"/>
</dbReference>
<evidence type="ECO:0000313" key="2">
    <source>
        <dbReference type="EMBL" id="MBK1725437.1"/>
    </source>
</evidence>
<dbReference type="RefSeq" id="WP_200255645.1">
    <property type="nucleotide sequence ID" value="NZ_NRSH01000001.1"/>
</dbReference>
<name>A0ABS1E2V0_9GAMM</name>
<accession>A0ABS1E2V0</accession>
<dbReference type="InterPro" id="IPR009097">
    <property type="entry name" value="Cyclic_Pdiesterase"/>
</dbReference>
<dbReference type="HAMAP" id="MF_01940">
    <property type="entry name" value="RNA_CPDase"/>
    <property type="match status" value="1"/>
</dbReference>
<proteinExistence type="inferred from homology"/>
<dbReference type="Pfam" id="PF13563">
    <property type="entry name" value="2_5_RNA_ligase2"/>
    <property type="match status" value="1"/>
</dbReference>
<gene>
    <name evidence="2" type="ORF">CKO13_00005</name>
</gene>
<keyword evidence="1" id="KW-0378">Hydrolase</keyword>
<sequence length="179" mass="19307">RLFFALWPPPWLREALAALQREHPGRGRPVSAEQMHLTVLFLGAAQPPAAAAAGAAAAREASAFRLVIDRLGYFARARVAWAGAEAAPAPLADLHRALRRELRRRDQPFDGKRLHPHITLFRKAAPPPRGALETPLEWPVERLTLVASERGVQGASYRVEAAWPLGGGADGAGGGTLLE</sequence>
<dbReference type="NCBIfam" id="TIGR02258">
    <property type="entry name" value="2_5_ligase"/>
    <property type="match status" value="1"/>
</dbReference>
<keyword evidence="3" id="KW-1185">Reference proteome</keyword>
<evidence type="ECO:0000256" key="1">
    <source>
        <dbReference type="ARBA" id="ARBA00022801"/>
    </source>
</evidence>